<name>A0AAE0YQ86_9GAST</name>
<evidence type="ECO:0000313" key="2">
    <source>
        <dbReference type="Proteomes" id="UP001283361"/>
    </source>
</evidence>
<protein>
    <submittedName>
        <fullName evidence="1">Uncharacterized protein</fullName>
    </submittedName>
</protein>
<dbReference type="Proteomes" id="UP001283361">
    <property type="component" value="Unassembled WGS sequence"/>
</dbReference>
<proteinExistence type="predicted"/>
<dbReference type="AlphaFoldDB" id="A0AAE0YQ86"/>
<dbReference type="EMBL" id="JAWDGP010005686">
    <property type="protein sequence ID" value="KAK3754057.1"/>
    <property type="molecule type" value="Genomic_DNA"/>
</dbReference>
<evidence type="ECO:0000313" key="1">
    <source>
        <dbReference type="EMBL" id="KAK3754057.1"/>
    </source>
</evidence>
<sequence>MRAIHLYKQFIPITRLATAVKEILVRISRSSLVILSISLLVARELELRLVAQGAASRPSEVVTRPVEHRLQGSWTADFLMENLLTLGTATHAVSQTQGQETYTLIASFPGLCDKWNDRACAGVALIVGECGQNWEDRRNYCGEV</sequence>
<reference evidence="1" key="1">
    <citation type="journal article" date="2023" name="G3 (Bethesda)">
        <title>A reference genome for the long-term kleptoplast-retaining sea slug Elysia crispata morphotype clarki.</title>
        <authorList>
            <person name="Eastman K.E."/>
            <person name="Pendleton A.L."/>
            <person name="Shaikh M.A."/>
            <person name="Suttiyut T."/>
            <person name="Ogas R."/>
            <person name="Tomko P."/>
            <person name="Gavelis G."/>
            <person name="Widhalm J.R."/>
            <person name="Wisecaver J.H."/>
        </authorList>
    </citation>
    <scope>NUCLEOTIDE SEQUENCE</scope>
    <source>
        <strain evidence="1">ECLA1</strain>
    </source>
</reference>
<gene>
    <name evidence="1" type="ORF">RRG08_024135</name>
</gene>
<organism evidence="1 2">
    <name type="scientific">Elysia crispata</name>
    <name type="common">lettuce slug</name>
    <dbReference type="NCBI Taxonomy" id="231223"/>
    <lineage>
        <taxon>Eukaryota</taxon>
        <taxon>Metazoa</taxon>
        <taxon>Spiralia</taxon>
        <taxon>Lophotrochozoa</taxon>
        <taxon>Mollusca</taxon>
        <taxon>Gastropoda</taxon>
        <taxon>Heterobranchia</taxon>
        <taxon>Euthyneura</taxon>
        <taxon>Panpulmonata</taxon>
        <taxon>Sacoglossa</taxon>
        <taxon>Placobranchoidea</taxon>
        <taxon>Plakobranchidae</taxon>
        <taxon>Elysia</taxon>
    </lineage>
</organism>
<comment type="caution">
    <text evidence="1">The sequence shown here is derived from an EMBL/GenBank/DDBJ whole genome shotgun (WGS) entry which is preliminary data.</text>
</comment>
<keyword evidence="2" id="KW-1185">Reference proteome</keyword>
<accession>A0AAE0YQ86</accession>